<dbReference type="AlphaFoldDB" id="A0A4U5TPE8"/>
<comment type="caution">
    <text evidence="2">The sequence shown here is derived from an EMBL/GenBank/DDBJ whole genome shotgun (WGS) entry which is preliminary data.</text>
</comment>
<evidence type="ECO:0000256" key="1">
    <source>
        <dbReference type="ARBA" id="ARBA00022729"/>
    </source>
</evidence>
<reference evidence="2 3" key="1">
    <citation type="submission" date="2019-04" db="EMBL/GenBank/DDBJ databases">
        <title>Psychroflexus halotolerans sp. nov., isolated from a marine solar saltern.</title>
        <authorList>
            <person name="Feng X."/>
        </authorList>
    </citation>
    <scope>NUCLEOTIDE SEQUENCE [LARGE SCALE GENOMIC DNA]</scope>
    <source>
        <strain evidence="2 3">WDS2C27</strain>
    </source>
</reference>
<dbReference type="Proteomes" id="UP000306552">
    <property type="component" value="Unassembled WGS sequence"/>
</dbReference>
<evidence type="ECO:0000313" key="3">
    <source>
        <dbReference type="Proteomes" id="UP000306552"/>
    </source>
</evidence>
<keyword evidence="1" id="KW-0732">Signal</keyword>
<accession>A0A4U5TPE8</accession>
<name>A0A4U5TPE8_9FLAO</name>
<dbReference type="RefSeq" id="WP_171047137.1">
    <property type="nucleotide sequence ID" value="NZ_SWMU01000003.1"/>
</dbReference>
<evidence type="ECO:0000313" key="2">
    <source>
        <dbReference type="EMBL" id="TKS55836.1"/>
    </source>
</evidence>
<keyword evidence="3" id="KW-1185">Reference proteome</keyword>
<dbReference type="NCBIfam" id="TIGR04183">
    <property type="entry name" value="Por_Secre_tail"/>
    <property type="match status" value="1"/>
</dbReference>
<dbReference type="EMBL" id="SWMU01000003">
    <property type="protein sequence ID" value="TKS55836.1"/>
    <property type="molecule type" value="Genomic_DNA"/>
</dbReference>
<protein>
    <submittedName>
        <fullName evidence="2">T9SS type A sorting domain-containing protein</fullName>
    </submittedName>
</protein>
<proteinExistence type="predicted"/>
<gene>
    <name evidence="2" type="ORF">FCN74_07310</name>
</gene>
<organism evidence="2 3">
    <name type="scientific">Mesohalobacter halotolerans</name>
    <dbReference type="NCBI Taxonomy" id="1883405"/>
    <lineage>
        <taxon>Bacteria</taxon>
        <taxon>Pseudomonadati</taxon>
        <taxon>Bacteroidota</taxon>
        <taxon>Flavobacteriia</taxon>
        <taxon>Flavobacteriales</taxon>
        <taxon>Flavobacteriaceae</taxon>
        <taxon>Mesohalobacter</taxon>
    </lineage>
</organism>
<dbReference type="InterPro" id="IPR026444">
    <property type="entry name" value="Secre_tail"/>
</dbReference>
<sequence length="49" mass="5566">MFVQKLNQLELSASAAPLKINVIDLAAGNYFIRLTTQEQSSIVKRFIKR</sequence>